<evidence type="ECO:0000313" key="1">
    <source>
        <dbReference type="EMBL" id="PJZ52031.1"/>
    </source>
</evidence>
<dbReference type="Proteomes" id="UP000232149">
    <property type="component" value="Unassembled WGS sequence"/>
</dbReference>
<dbReference type="AlphaFoldDB" id="A0A2M9YKG8"/>
<gene>
    <name evidence="2" type="ORF">CH376_16725</name>
    <name evidence="1" type="ORF">CH380_17280</name>
</gene>
<organism evidence="1 4">
    <name type="scientific">Leptospira adleri</name>
    <dbReference type="NCBI Taxonomy" id="2023186"/>
    <lineage>
        <taxon>Bacteria</taxon>
        <taxon>Pseudomonadati</taxon>
        <taxon>Spirochaetota</taxon>
        <taxon>Spirochaetia</taxon>
        <taxon>Leptospirales</taxon>
        <taxon>Leptospiraceae</taxon>
        <taxon>Leptospira</taxon>
    </lineage>
</organism>
<sequence length="53" mass="6069">MQLEQELIEAKPLTSYDLKNGEALLQEILNSFESFDRALGNTVKELFPLDEVK</sequence>
<evidence type="ECO:0000313" key="3">
    <source>
        <dbReference type="Proteomes" id="UP000232149"/>
    </source>
</evidence>
<dbReference type="EMBL" id="NPDU01000050">
    <property type="protein sequence ID" value="PJZ60786.1"/>
    <property type="molecule type" value="Genomic_DNA"/>
</dbReference>
<evidence type="ECO:0000313" key="2">
    <source>
        <dbReference type="EMBL" id="PJZ60786.1"/>
    </source>
</evidence>
<dbReference type="Proteomes" id="UP000232188">
    <property type="component" value="Unassembled WGS sequence"/>
</dbReference>
<name>A0A2M9YKG8_9LEPT</name>
<dbReference type="RefSeq" id="WP_165781802.1">
    <property type="nucleotide sequence ID" value="NZ_NPDU01000050.1"/>
</dbReference>
<reference evidence="3 4" key="1">
    <citation type="submission" date="2017-07" db="EMBL/GenBank/DDBJ databases">
        <title>Leptospira spp. isolated from tropical soils.</title>
        <authorList>
            <person name="Thibeaux R."/>
            <person name="Iraola G."/>
            <person name="Ferres I."/>
            <person name="Bierque E."/>
            <person name="Girault D."/>
            <person name="Soupe-Gilbert M.-E."/>
            <person name="Picardeau M."/>
            <person name="Goarant C."/>
        </authorList>
    </citation>
    <scope>NUCLEOTIDE SEQUENCE [LARGE SCALE GENOMIC DNA]</scope>
    <source>
        <strain evidence="1 4">FH2-B-C1</strain>
        <strain evidence="2 3">FH2-B-D1</strain>
    </source>
</reference>
<accession>A0A2M9YKG8</accession>
<protein>
    <submittedName>
        <fullName evidence="1">Uncharacterized protein</fullName>
    </submittedName>
</protein>
<keyword evidence="3" id="KW-1185">Reference proteome</keyword>
<proteinExistence type="predicted"/>
<dbReference type="EMBL" id="NPDV01000017">
    <property type="protein sequence ID" value="PJZ52031.1"/>
    <property type="molecule type" value="Genomic_DNA"/>
</dbReference>
<evidence type="ECO:0000313" key="4">
    <source>
        <dbReference type="Proteomes" id="UP000232188"/>
    </source>
</evidence>
<comment type="caution">
    <text evidence="1">The sequence shown here is derived from an EMBL/GenBank/DDBJ whole genome shotgun (WGS) entry which is preliminary data.</text>
</comment>